<dbReference type="InterPro" id="IPR001611">
    <property type="entry name" value="Leu-rich_rpt"/>
</dbReference>
<evidence type="ECO:0000256" key="4">
    <source>
        <dbReference type="SAM" id="MobiDB-lite"/>
    </source>
</evidence>
<dbReference type="GO" id="GO:0006913">
    <property type="term" value="P:nucleocytoplasmic transport"/>
    <property type="evidence" value="ECO:0007669"/>
    <property type="project" value="TreeGrafter"/>
</dbReference>
<keyword evidence="1" id="KW-0343">GTPase activation</keyword>
<dbReference type="CDD" id="cd00116">
    <property type="entry name" value="LRR_RI"/>
    <property type="match status" value="1"/>
</dbReference>
<dbReference type="Proteomes" id="UP000765509">
    <property type="component" value="Unassembled WGS sequence"/>
</dbReference>
<dbReference type="SMART" id="SM00368">
    <property type="entry name" value="LRR_RI"/>
    <property type="match status" value="5"/>
</dbReference>
<feature type="compositionally biased region" description="Low complexity" evidence="4">
    <location>
        <begin position="643"/>
        <end position="654"/>
    </location>
</feature>
<feature type="compositionally biased region" description="Basic and acidic residues" evidence="4">
    <location>
        <begin position="483"/>
        <end position="493"/>
    </location>
</feature>
<dbReference type="Pfam" id="PF13516">
    <property type="entry name" value="LRR_6"/>
    <property type="match status" value="2"/>
</dbReference>
<accession>A0A9Q3EYY9</accession>
<keyword evidence="6" id="KW-1185">Reference proteome</keyword>
<feature type="compositionally biased region" description="Basic and acidic residues" evidence="4">
    <location>
        <begin position="433"/>
        <end position="457"/>
    </location>
</feature>
<dbReference type="Gene3D" id="3.80.10.10">
    <property type="entry name" value="Ribonuclease Inhibitor"/>
    <property type="match status" value="1"/>
</dbReference>
<dbReference type="OrthoDB" id="184583at2759"/>
<sequence>MPSGRGNQQSFQAGRGSWRTEVFDNIREMEFRTFSLKGQSLKCDTADAIDSHLEPLKADDDVELVVMGGNTFGIGACKHLGIILKGKEKLKEVDLADIFTGRLITEIPQSLSALCNSLLNLQNLTVVDLSDNAFGGRCVDAMVPFLSSHLPLEELRLANNGLGPEGATVIANALYDLGLKAKQSGQPSRLRKIVCGRNRCENGSTDAWGKVFEIHTGLTEVRLFQNDIRNDGWAPIMAGLSHCSKLQVLDMWDNTATEKGSKAVASALPNLTELRELNLGDCLLRPRGGAMIARALKLGNNANLEQLKLSGSEIDEEVVGLLVDFVKNYGSKLKKVELNDNFGDADAAEELSGIWGEMKNALDNWDNGAELDELDAIIERDSDDERDSPESDLDDGEEEKSHQEEEKDNEDDDGKEQKSHQEEDCEEEDDGEDQKLHENKIVKDGVGNQEEKLHDEANSEEGDAGEEENVEAKDEGEDDNDQKEESVGVKDGEPSTDLEQETITDKDQATDNDENDEPSLAKEGNAKDDQGSGSHSVKAINDDIREEDWHPVKHDENDSIEEESQLVVVEKEQKNEEECAGQPQGQEPPSFISPPEASTSSSIPPEAGNPETTAAASPEKTLSETNRGLEFGDAMEESKVEDPQAASLPSSQSAKAEKENSLYNLLAQTLKALKLG</sequence>
<dbReference type="AlphaFoldDB" id="A0A9Q3EYY9"/>
<dbReference type="InterPro" id="IPR032675">
    <property type="entry name" value="LRR_dom_sf"/>
</dbReference>
<dbReference type="SUPFAM" id="SSF52047">
    <property type="entry name" value="RNI-like"/>
    <property type="match status" value="1"/>
</dbReference>
<feature type="region of interest" description="Disordered" evidence="4">
    <location>
        <begin position="378"/>
        <end position="659"/>
    </location>
</feature>
<reference evidence="5" key="1">
    <citation type="submission" date="2021-03" db="EMBL/GenBank/DDBJ databases">
        <title>Draft genome sequence of rust myrtle Austropuccinia psidii MF-1, a brazilian biotype.</title>
        <authorList>
            <person name="Quecine M.C."/>
            <person name="Pachon D.M.R."/>
            <person name="Bonatelli M.L."/>
            <person name="Correr F.H."/>
            <person name="Franceschini L.M."/>
            <person name="Leite T.F."/>
            <person name="Margarido G.R.A."/>
            <person name="Almeida C.A."/>
            <person name="Ferrarezi J.A."/>
            <person name="Labate C.A."/>
        </authorList>
    </citation>
    <scope>NUCLEOTIDE SEQUENCE</scope>
    <source>
        <strain evidence="5">MF-1</strain>
    </source>
</reference>
<dbReference type="InterPro" id="IPR027038">
    <property type="entry name" value="RanGap"/>
</dbReference>
<feature type="compositionally biased region" description="Acidic residues" evidence="4">
    <location>
        <begin position="378"/>
        <end position="398"/>
    </location>
</feature>
<dbReference type="EMBL" id="AVOT02037284">
    <property type="protein sequence ID" value="MBW0531960.1"/>
    <property type="molecule type" value="Genomic_DNA"/>
</dbReference>
<comment type="caution">
    <text evidence="5">The sequence shown here is derived from an EMBL/GenBank/DDBJ whole genome shotgun (WGS) entry which is preliminary data.</text>
</comment>
<evidence type="ECO:0000256" key="1">
    <source>
        <dbReference type="ARBA" id="ARBA00022468"/>
    </source>
</evidence>
<evidence type="ECO:0000313" key="5">
    <source>
        <dbReference type="EMBL" id="MBW0531960.1"/>
    </source>
</evidence>
<dbReference type="GO" id="GO:0005096">
    <property type="term" value="F:GTPase activator activity"/>
    <property type="evidence" value="ECO:0007669"/>
    <property type="project" value="UniProtKB-KW"/>
</dbReference>
<keyword evidence="2" id="KW-0433">Leucine-rich repeat</keyword>
<name>A0A9Q3EYY9_9BASI</name>
<feature type="compositionally biased region" description="Acidic residues" evidence="4">
    <location>
        <begin position="423"/>
        <end position="432"/>
    </location>
</feature>
<feature type="compositionally biased region" description="Acidic residues" evidence="4">
    <location>
        <begin position="458"/>
        <end position="482"/>
    </location>
</feature>
<evidence type="ECO:0000256" key="2">
    <source>
        <dbReference type="ARBA" id="ARBA00022614"/>
    </source>
</evidence>
<dbReference type="PANTHER" id="PTHR24113:SF12">
    <property type="entry name" value="RAN GTPASE-ACTIVATING PROTEIN 1"/>
    <property type="match status" value="1"/>
</dbReference>
<evidence type="ECO:0000256" key="3">
    <source>
        <dbReference type="ARBA" id="ARBA00022737"/>
    </source>
</evidence>
<protein>
    <recommendedName>
        <fullName evidence="7">Ran GTPase-activating protein 1</fullName>
    </recommendedName>
</protein>
<evidence type="ECO:0008006" key="7">
    <source>
        <dbReference type="Google" id="ProtNLM"/>
    </source>
</evidence>
<feature type="compositionally biased region" description="Basic and acidic residues" evidence="4">
    <location>
        <begin position="540"/>
        <end position="557"/>
    </location>
</feature>
<gene>
    <name evidence="5" type="ORF">O181_071675</name>
</gene>
<proteinExistence type="predicted"/>
<dbReference type="GO" id="GO:0048471">
    <property type="term" value="C:perinuclear region of cytoplasm"/>
    <property type="evidence" value="ECO:0007669"/>
    <property type="project" value="TreeGrafter"/>
</dbReference>
<dbReference type="GO" id="GO:0031267">
    <property type="term" value="F:small GTPase binding"/>
    <property type="evidence" value="ECO:0007669"/>
    <property type="project" value="TreeGrafter"/>
</dbReference>
<evidence type="ECO:0000313" key="6">
    <source>
        <dbReference type="Proteomes" id="UP000765509"/>
    </source>
</evidence>
<dbReference type="PANTHER" id="PTHR24113">
    <property type="entry name" value="RAN GTPASE-ACTIVATING PROTEIN 1"/>
    <property type="match status" value="1"/>
</dbReference>
<organism evidence="5 6">
    <name type="scientific">Austropuccinia psidii MF-1</name>
    <dbReference type="NCBI Taxonomy" id="1389203"/>
    <lineage>
        <taxon>Eukaryota</taxon>
        <taxon>Fungi</taxon>
        <taxon>Dikarya</taxon>
        <taxon>Basidiomycota</taxon>
        <taxon>Pucciniomycotina</taxon>
        <taxon>Pucciniomycetes</taxon>
        <taxon>Pucciniales</taxon>
        <taxon>Sphaerophragmiaceae</taxon>
        <taxon>Austropuccinia</taxon>
    </lineage>
</organism>
<keyword evidence="3" id="KW-0677">Repeat</keyword>
<dbReference type="GO" id="GO:0005829">
    <property type="term" value="C:cytosol"/>
    <property type="evidence" value="ECO:0007669"/>
    <property type="project" value="TreeGrafter"/>
</dbReference>
<dbReference type="GO" id="GO:0005634">
    <property type="term" value="C:nucleus"/>
    <property type="evidence" value="ECO:0007669"/>
    <property type="project" value="TreeGrafter"/>
</dbReference>